<sequence length="215" mass="22299">MRLMPPLAAVVLASGLAACVNHPPLVERASYVDKVDVTVRPAVNSTTLAEVVRQRLRGQAGRFGRTGAPKDIQVAVTNLHYKDPALSLLIGDANHIAAHVSVRDAQSGKSHGEFEVTAMDNAAINGVIGAAMAATQNKAEVDRALANGLARNVLERVYGTDVSKQVFAQPYAEPVETAPAAGPAAVPAAPKPAPKAAPAKPKEPKTAMVEAPAAR</sequence>
<evidence type="ECO:0000256" key="1">
    <source>
        <dbReference type="SAM" id="MobiDB-lite"/>
    </source>
</evidence>
<reference evidence="2" key="1">
    <citation type="journal article" date="2014" name="Int. J. Syst. Evol. Microbiol.">
        <title>Complete genome sequence of Corynebacterium casei LMG S-19264T (=DSM 44701T), isolated from a smear-ripened cheese.</title>
        <authorList>
            <consortium name="US DOE Joint Genome Institute (JGI-PGF)"/>
            <person name="Walter F."/>
            <person name="Albersmeier A."/>
            <person name="Kalinowski J."/>
            <person name="Ruckert C."/>
        </authorList>
    </citation>
    <scope>NUCLEOTIDE SEQUENCE</scope>
    <source>
        <strain evidence="2">VKM B-1606</strain>
    </source>
</reference>
<dbReference type="Proteomes" id="UP001143400">
    <property type="component" value="Unassembled WGS sequence"/>
</dbReference>
<gene>
    <name evidence="2" type="ORF">GCM10008170_18150</name>
</gene>
<dbReference type="AlphaFoldDB" id="A0A9W6MS98"/>
<feature type="compositionally biased region" description="Low complexity" evidence="1">
    <location>
        <begin position="177"/>
        <end position="188"/>
    </location>
</feature>
<comment type="caution">
    <text evidence="2">The sequence shown here is derived from an EMBL/GenBank/DDBJ whole genome shotgun (WGS) entry which is preliminary data.</text>
</comment>
<accession>A0A9W6MS98</accession>
<name>A0A9W6MS98_9HYPH</name>
<reference evidence="2" key="2">
    <citation type="submission" date="2023-01" db="EMBL/GenBank/DDBJ databases">
        <authorList>
            <person name="Sun Q."/>
            <person name="Evtushenko L."/>
        </authorList>
    </citation>
    <scope>NUCLEOTIDE SEQUENCE</scope>
    <source>
        <strain evidence="2">VKM B-1606</strain>
    </source>
</reference>
<dbReference type="EMBL" id="BSFF01000002">
    <property type="protein sequence ID" value="GLK55796.1"/>
    <property type="molecule type" value="Genomic_DNA"/>
</dbReference>
<evidence type="ECO:0000313" key="3">
    <source>
        <dbReference type="Proteomes" id="UP001143400"/>
    </source>
</evidence>
<feature type="region of interest" description="Disordered" evidence="1">
    <location>
        <begin position="177"/>
        <end position="215"/>
    </location>
</feature>
<evidence type="ECO:0000313" key="2">
    <source>
        <dbReference type="EMBL" id="GLK55796.1"/>
    </source>
</evidence>
<protein>
    <recommendedName>
        <fullName evidence="4">Lipoprotein</fullName>
    </recommendedName>
</protein>
<organism evidence="2 3">
    <name type="scientific">Methylopila capsulata</name>
    <dbReference type="NCBI Taxonomy" id="61654"/>
    <lineage>
        <taxon>Bacteria</taxon>
        <taxon>Pseudomonadati</taxon>
        <taxon>Pseudomonadota</taxon>
        <taxon>Alphaproteobacteria</taxon>
        <taxon>Hyphomicrobiales</taxon>
        <taxon>Methylopilaceae</taxon>
        <taxon>Methylopila</taxon>
    </lineage>
</organism>
<proteinExistence type="predicted"/>
<evidence type="ECO:0008006" key="4">
    <source>
        <dbReference type="Google" id="ProtNLM"/>
    </source>
</evidence>
<dbReference type="PROSITE" id="PS51257">
    <property type="entry name" value="PROKAR_LIPOPROTEIN"/>
    <property type="match status" value="1"/>
</dbReference>